<dbReference type="Proteomes" id="UP000324897">
    <property type="component" value="Chromosome 6"/>
</dbReference>
<evidence type="ECO:0000313" key="2">
    <source>
        <dbReference type="Proteomes" id="UP000324897"/>
    </source>
</evidence>
<name>A0A5J9WR34_9POAL</name>
<protein>
    <submittedName>
        <fullName evidence="1">Uncharacterized protein</fullName>
    </submittedName>
</protein>
<dbReference type="EMBL" id="RWGY01000002">
    <property type="protein sequence ID" value="TVU49780.1"/>
    <property type="molecule type" value="Genomic_DNA"/>
</dbReference>
<dbReference type="Gramene" id="TVU49780">
    <property type="protein sequence ID" value="TVU49780"/>
    <property type="gene ID" value="EJB05_01116"/>
</dbReference>
<dbReference type="Gene3D" id="1.25.40.10">
    <property type="entry name" value="Tetratricopeptide repeat domain"/>
    <property type="match status" value="1"/>
</dbReference>
<dbReference type="Pfam" id="PF06552">
    <property type="entry name" value="TOM20_plant"/>
    <property type="match status" value="1"/>
</dbReference>
<organism evidence="1 2">
    <name type="scientific">Eragrostis curvula</name>
    <name type="common">weeping love grass</name>
    <dbReference type="NCBI Taxonomy" id="38414"/>
    <lineage>
        <taxon>Eukaryota</taxon>
        <taxon>Viridiplantae</taxon>
        <taxon>Streptophyta</taxon>
        <taxon>Embryophyta</taxon>
        <taxon>Tracheophyta</taxon>
        <taxon>Spermatophyta</taxon>
        <taxon>Magnoliopsida</taxon>
        <taxon>Liliopsida</taxon>
        <taxon>Poales</taxon>
        <taxon>Poaceae</taxon>
        <taxon>PACMAD clade</taxon>
        <taxon>Chloridoideae</taxon>
        <taxon>Eragrostideae</taxon>
        <taxon>Eragrostidinae</taxon>
        <taxon>Eragrostis</taxon>
    </lineage>
</organism>
<reference evidence="1 2" key="1">
    <citation type="journal article" date="2019" name="Sci. Rep.">
        <title>A high-quality genome of Eragrostis curvula grass provides insights into Poaceae evolution and supports new strategies to enhance forage quality.</title>
        <authorList>
            <person name="Carballo J."/>
            <person name="Santos B.A.C.M."/>
            <person name="Zappacosta D."/>
            <person name="Garbus I."/>
            <person name="Selva J.P."/>
            <person name="Gallo C.A."/>
            <person name="Diaz A."/>
            <person name="Albertini E."/>
            <person name="Caccamo M."/>
            <person name="Echenique V."/>
        </authorList>
    </citation>
    <scope>NUCLEOTIDE SEQUENCE [LARGE SCALE GENOMIC DNA]</scope>
    <source>
        <strain evidence="2">cv. Victoria</strain>
        <tissue evidence="1">Leaf</tissue>
    </source>
</reference>
<accession>A0A5J9WR34</accession>
<proteinExistence type="predicted"/>
<dbReference type="InterPro" id="IPR011990">
    <property type="entry name" value="TPR-like_helical_dom_sf"/>
</dbReference>
<sequence length="127" mass="14258">MEPANDLYKKSLDLSSKAPELHLEIHKQMASQATQAAPLASNPTCFDFICRNQGRRRILTSGLWMGDPWCRHFCLGWNGQSKHPSTAAATSQVNWMQCQQNLGMPSASASILLGVSLCMERRKWCFM</sequence>
<comment type="caution">
    <text evidence="1">The sequence shown here is derived from an EMBL/GenBank/DDBJ whole genome shotgun (WGS) entry which is preliminary data.</text>
</comment>
<gene>
    <name evidence="1" type="ORF">EJB05_01116</name>
</gene>
<keyword evidence="2" id="KW-1185">Reference proteome</keyword>
<evidence type="ECO:0000313" key="1">
    <source>
        <dbReference type="EMBL" id="TVU49780.1"/>
    </source>
</evidence>
<dbReference type="AlphaFoldDB" id="A0A5J9WR34"/>